<feature type="transmembrane region" description="Helical" evidence="2">
    <location>
        <begin position="410"/>
        <end position="429"/>
    </location>
</feature>
<dbReference type="EMBL" id="RPFW01000002">
    <property type="protein sequence ID" value="TVZ04867.1"/>
    <property type="molecule type" value="Genomic_DNA"/>
</dbReference>
<evidence type="ECO:0000256" key="1">
    <source>
        <dbReference type="SAM" id="MobiDB-lite"/>
    </source>
</evidence>
<dbReference type="RefSeq" id="WP_145852574.1">
    <property type="nucleotide sequence ID" value="NZ_RPFW01000002.1"/>
</dbReference>
<feature type="transmembrane region" description="Helical" evidence="2">
    <location>
        <begin position="131"/>
        <end position="153"/>
    </location>
</feature>
<feature type="compositionally biased region" description="Low complexity" evidence="1">
    <location>
        <begin position="8"/>
        <end position="31"/>
    </location>
</feature>
<keyword evidence="4" id="KW-1185">Reference proteome</keyword>
<organism evidence="3 4">
    <name type="scientific">Trebonia kvetii</name>
    <dbReference type="NCBI Taxonomy" id="2480626"/>
    <lineage>
        <taxon>Bacteria</taxon>
        <taxon>Bacillati</taxon>
        <taxon>Actinomycetota</taxon>
        <taxon>Actinomycetes</taxon>
        <taxon>Streptosporangiales</taxon>
        <taxon>Treboniaceae</taxon>
        <taxon>Trebonia</taxon>
    </lineage>
</organism>
<protein>
    <recommendedName>
        <fullName evidence="5">Integral membrane protein</fullName>
    </recommendedName>
</protein>
<evidence type="ECO:0008006" key="5">
    <source>
        <dbReference type="Google" id="ProtNLM"/>
    </source>
</evidence>
<evidence type="ECO:0000313" key="3">
    <source>
        <dbReference type="EMBL" id="TVZ04867.1"/>
    </source>
</evidence>
<dbReference type="Proteomes" id="UP000460272">
    <property type="component" value="Unassembled WGS sequence"/>
</dbReference>
<dbReference type="AlphaFoldDB" id="A0A6P2C1N5"/>
<feature type="transmembrane region" description="Helical" evidence="2">
    <location>
        <begin position="334"/>
        <end position="351"/>
    </location>
</feature>
<comment type="caution">
    <text evidence="3">The sequence shown here is derived from an EMBL/GenBank/DDBJ whole genome shotgun (WGS) entry which is preliminary data.</text>
</comment>
<accession>A0A6P2C1N5</accession>
<keyword evidence="2" id="KW-0812">Transmembrane</keyword>
<feature type="transmembrane region" description="Helical" evidence="2">
    <location>
        <begin position="358"/>
        <end position="379"/>
    </location>
</feature>
<evidence type="ECO:0000313" key="4">
    <source>
        <dbReference type="Proteomes" id="UP000460272"/>
    </source>
</evidence>
<reference evidence="3 4" key="1">
    <citation type="submission" date="2018-11" db="EMBL/GenBank/DDBJ databases">
        <title>Trebonia kvetii gen.nov., sp.nov., a novel acidophilic actinobacterium, and proposal of the new actinobacterial family Treboniaceae fam. nov.</title>
        <authorList>
            <person name="Rapoport D."/>
            <person name="Sagova-Mareckova M."/>
            <person name="Sedlacek I."/>
            <person name="Provaznik J."/>
            <person name="Kralova S."/>
            <person name="Pavlinic D."/>
            <person name="Benes V."/>
            <person name="Kopecky J."/>
        </authorList>
    </citation>
    <scope>NUCLEOTIDE SEQUENCE [LARGE SCALE GENOMIC DNA]</scope>
    <source>
        <strain evidence="3 4">15Tr583</strain>
    </source>
</reference>
<feature type="transmembrane region" description="Helical" evidence="2">
    <location>
        <begin position="495"/>
        <end position="513"/>
    </location>
</feature>
<evidence type="ECO:0000256" key="2">
    <source>
        <dbReference type="SAM" id="Phobius"/>
    </source>
</evidence>
<name>A0A6P2C1N5_9ACTN</name>
<keyword evidence="2" id="KW-0472">Membrane</keyword>
<proteinExistence type="predicted"/>
<gene>
    <name evidence="3" type="ORF">EAS64_09500</name>
</gene>
<keyword evidence="2" id="KW-1133">Transmembrane helix</keyword>
<dbReference type="OrthoDB" id="4350291at2"/>
<feature type="transmembrane region" description="Helical" evidence="2">
    <location>
        <begin position="471"/>
        <end position="489"/>
    </location>
</feature>
<feature type="region of interest" description="Disordered" evidence="1">
    <location>
        <begin position="1"/>
        <end position="99"/>
    </location>
</feature>
<feature type="compositionally biased region" description="Low complexity" evidence="1">
    <location>
        <begin position="38"/>
        <end position="92"/>
    </location>
</feature>
<sequence length="532" mass="55064">MDEESREPGAATPGQPGQPGQADTAPPADVPAAREPEAAGADPAGVSPAGVVPAARAPDSTQEAPAAADETAATAEALAEAETLSGEASGGEATKEEREELQRLRAELETLRGRHAAVPAVKRHGRWRAPVASLLIVLGCILAPLAVVGVWAAQQVSNTDRFVANMEPLIHEPAIQSALSARISAQIEARINVPALVDSTSSQLASAHLPRLSQLVQTFSGQIESGVNSAIHTGVSRAVASPAVATLWVTALRTAHTGVVKVLSGQGNGSVSVVNNQVVVNIGPLVTQVKDTLVARGLTIAEKIPAVSATFPLFEAPNLAKAQQGYRLLNTLRWVLPFASLALLGAGIWVARNHRHGLIGAALGLAASMLVLGIVLTIARSVYLNSVPSTVNHDAAGVLYDTLIRFVRQALRVLLLVGVIVAIGAFLTGPSTTAVATRRAMKSGIGWLRERGEQRGLNAGPVGEWAAAHKTVLRVGAVALVALIFVFWSHPTLAVVIWLIVLLLVLLGVIELIGGRPRVATAAGTGAAPRAP</sequence>